<proteinExistence type="predicted"/>
<protein>
    <submittedName>
        <fullName evidence="3">ABC transporter permease</fullName>
    </submittedName>
</protein>
<evidence type="ECO:0000313" key="4">
    <source>
        <dbReference type="Proteomes" id="UP000629619"/>
    </source>
</evidence>
<evidence type="ECO:0000259" key="2">
    <source>
        <dbReference type="Pfam" id="PF25989"/>
    </source>
</evidence>
<gene>
    <name evidence="3" type="primary">ybjY</name>
    <name evidence="3" type="ORF">Asi03nite_08630</name>
</gene>
<dbReference type="InterPro" id="IPR011053">
    <property type="entry name" value="Single_hybrid_motif"/>
</dbReference>
<organism evidence="3 4">
    <name type="scientific">Actinoplanes siamensis</name>
    <dbReference type="NCBI Taxonomy" id="1223317"/>
    <lineage>
        <taxon>Bacteria</taxon>
        <taxon>Bacillati</taxon>
        <taxon>Actinomycetota</taxon>
        <taxon>Actinomycetes</taxon>
        <taxon>Micromonosporales</taxon>
        <taxon>Micromonosporaceae</taxon>
        <taxon>Actinoplanes</taxon>
    </lineage>
</organism>
<comment type="caution">
    <text evidence="3">The sequence shown here is derived from an EMBL/GenBank/DDBJ whole genome shotgun (WGS) entry which is preliminary data.</text>
</comment>
<dbReference type="SUPFAM" id="SSF51230">
    <property type="entry name" value="Single hybrid motif"/>
    <property type="match status" value="1"/>
</dbReference>
<dbReference type="Pfam" id="PF25989">
    <property type="entry name" value="YknX_C"/>
    <property type="match status" value="1"/>
</dbReference>
<dbReference type="GO" id="GO:0015562">
    <property type="term" value="F:efflux transmembrane transporter activity"/>
    <property type="evidence" value="ECO:0007669"/>
    <property type="project" value="TreeGrafter"/>
</dbReference>
<sequence>MSGTHSRGALLAGGTLVLLLLTAASCEEGDPGVRVGAAIVGTVEEVVEAPGSVTARATATVTAPAAGTVGDLRVEPGDRVAEGDVLAVIDSPELRQRRDAALTTLDRLPPRAGGPVGDFTEVRRRTDERAGLAFEQAFAAADRIADPALREALRQQVDAARAQYRSASAAVDAAFRAVQRGVAALGEAVSALSAAQQLQARQAYDLADAAVDALTLRAPIAGLVQLGGRPSPRSGNLPALVANGGEGADPPISEGAYVAPGTPVATVVDAGRPGLAAEVDETDVLLVQPGVAADAELDAATGATYPATVRSVDLLPTASTAGGVSYRVRLDLGEGRYTDGRGAAPAPRPGMSAVVRLRVRRVDDAVTVPASAVVSADGRDTVWAVRDGHYQRVPVRIGIEGEESVQIISGVVAGQKIVVAGADRVKPGGEAP</sequence>
<evidence type="ECO:0000313" key="3">
    <source>
        <dbReference type="EMBL" id="GIF03325.1"/>
    </source>
</evidence>
<dbReference type="Gene3D" id="2.40.420.20">
    <property type="match status" value="1"/>
</dbReference>
<dbReference type="EMBL" id="BOMW01000008">
    <property type="protein sequence ID" value="GIF03325.1"/>
    <property type="molecule type" value="Genomic_DNA"/>
</dbReference>
<dbReference type="Gene3D" id="2.40.30.170">
    <property type="match status" value="1"/>
</dbReference>
<dbReference type="InterPro" id="IPR058647">
    <property type="entry name" value="BSH_CzcB-like"/>
</dbReference>
<dbReference type="InterPro" id="IPR058637">
    <property type="entry name" value="YknX-like_C"/>
</dbReference>
<feature type="domain" description="YknX-like C-terminal permuted SH3-like" evidence="2">
    <location>
        <begin position="365"/>
        <end position="429"/>
    </location>
</feature>
<dbReference type="PROSITE" id="PS51257">
    <property type="entry name" value="PROKAR_LIPOPROTEIN"/>
    <property type="match status" value="1"/>
</dbReference>
<reference evidence="3" key="1">
    <citation type="submission" date="2021-01" db="EMBL/GenBank/DDBJ databases">
        <title>Whole genome shotgun sequence of Actinoplanes siamensis NBRC 109076.</title>
        <authorList>
            <person name="Komaki H."/>
            <person name="Tamura T."/>
        </authorList>
    </citation>
    <scope>NUCLEOTIDE SEQUENCE</scope>
    <source>
        <strain evidence="3">NBRC 109076</strain>
    </source>
</reference>
<name>A0A919KCQ5_9ACTN</name>
<dbReference type="PANTHER" id="PTHR30469">
    <property type="entry name" value="MULTIDRUG RESISTANCE PROTEIN MDTA"/>
    <property type="match status" value="1"/>
</dbReference>
<evidence type="ECO:0000259" key="1">
    <source>
        <dbReference type="Pfam" id="PF25973"/>
    </source>
</evidence>
<dbReference type="Proteomes" id="UP000629619">
    <property type="component" value="Unassembled WGS sequence"/>
</dbReference>
<feature type="domain" description="CzcB-like barrel-sandwich hybrid" evidence="1">
    <location>
        <begin position="58"/>
        <end position="224"/>
    </location>
</feature>
<dbReference type="AlphaFoldDB" id="A0A919KCQ5"/>
<dbReference type="RefSeq" id="WP_203677056.1">
    <property type="nucleotide sequence ID" value="NZ_BOMW01000008.1"/>
</dbReference>
<dbReference type="GO" id="GO:1990281">
    <property type="term" value="C:efflux pump complex"/>
    <property type="evidence" value="ECO:0007669"/>
    <property type="project" value="TreeGrafter"/>
</dbReference>
<dbReference type="Pfam" id="PF25973">
    <property type="entry name" value="BSH_CzcB"/>
    <property type="match status" value="1"/>
</dbReference>
<keyword evidence="4" id="KW-1185">Reference proteome</keyword>
<accession>A0A919KCQ5</accession>
<dbReference type="Gene3D" id="2.40.50.100">
    <property type="match status" value="1"/>
</dbReference>